<gene>
    <name evidence="2" type="ORF">GCM10023321_01880</name>
</gene>
<comment type="caution">
    <text evidence="2">The sequence shown here is derived from an EMBL/GenBank/DDBJ whole genome shotgun (WGS) entry which is preliminary data.</text>
</comment>
<dbReference type="EMBL" id="BAABJP010000001">
    <property type="protein sequence ID" value="GAA5144859.1"/>
    <property type="molecule type" value="Genomic_DNA"/>
</dbReference>
<reference evidence="3" key="1">
    <citation type="journal article" date="2019" name="Int. J. Syst. Evol. Microbiol.">
        <title>The Global Catalogue of Microorganisms (GCM) 10K type strain sequencing project: providing services to taxonomists for standard genome sequencing and annotation.</title>
        <authorList>
            <consortium name="The Broad Institute Genomics Platform"/>
            <consortium name="The Broad Institute Genome Sequencing Center for Infectious Disease"/>
            <person name="Wu L."/>
            <person name="Ma J."/>
        </authorList>
    </citation>
    <scope>NUCLEOTIDE SEQUENCE [LARGE SCALE GENOMIC DNA]</scope>
    <source>
        <strain evidence="3">JCM 18303</strain>
    </source>
</reference>
<protein>
    <submittedName>
        <fullName evidence="2">Uncharacterized protein</fullName>
    </submittedName>
</protein>
<name>A0ABP9PDJ9_9PSEU</name>
<sequence>MATNRFRLRGSRPLATIGGITWCALAHMPWGAGRMSDRDRVSDPALDAELARRTEQEARIAAALVELDGHPGRALLTAGPLSGETARRWSDASPRYDALWRDFERLRAVLTEARELRDRRGPRAMVDLLFGRCIEPDPAEPAALPDRLRSAGAAVERIDLQHLVSRIDEAFHQVSTIVVEVDRVRGEFLAEYAPLVERLRAARALADELGLDPADPAVTDAAALAERAHQLDASASADPLGSPHTGRLAELAPALGTLETWLAGLARHRDNWAASVTEVTEGLRRADSLLASVDEAHRRGREVIANPHLAPVPDRLPALRIELDRLATVNGWSARADAMDRLRARLRAAAEELREALRLAEELVDRRAELRGRYEAYRAKASRLGRGEQPEVLELDRRLRQLLWSRPCDLAAATRALVEYQRLVTTPVGSR</sequence>
<proteinExistence type="predicted"/>
<dbReference type="Proteomes" id="UP001428817">
    <property type="component" value="Unassembled WGS sequence"/>
</dbReference>
<feature type="coiled-coil region" evidence="1">
    <location>
        <begin position="336"/>
        <end position="380"/>
    </location>
</feature>
<evidence type="ECO:0000313" key="3">
    <source>
        <dbReference type="Proteomes" id="UP001428817"/>
    </source>
</evidence>
<evidence type="ECO:0000256" key="1">
    <source>
        <dbReference type="SAM" id="Coils"/>
    </source>
</evidence>
<accession>A0ABP9PDJ9</accession>
<keyword evidence="3" id="KW-1185">Reference proteome</keyword>
<organism evidence="2 3">
    <name type="scientific">Pseudonocardia eucalypti</name>
    <dbReference type="NCBI Taxonomy" id="648755"/>
    <lineage>
        <taxon>Bacteria</taxon>
        <taxon>Bacillati</taxon>
        <taxon>Actinomycetota</taxon>
        <taxon>Actinomycetes</taxon>
        <taxon>Pseudonocardiales</taxon>
        <taxon>Pseudonocardiaceae</taxon>
        <taxon>Pseudonocardia</taxon>
    </lineage>
</organism>
<evidence type="ECO:0000313" key="2">
    <source>
        <dbReference type="EMBL" id="GAA5144859.1"/>
    </source>
</evidence>
<keyword evidence="1" id="KW-0175">Coiled coil</keyword>